<dbReference type="EMBL" id="MW111541">
    <property type="protein sequence ID" value="QPP21527.1"/>
    <property type="molecule type" value="Genomic_DNA"/>
</dbReference>
<geneLocation type="plasmid" evidence="1">
    <name>pM1C124_1</name>
</geneLocation>
<protein>
    <submittedName>
        <fullName evidence="1">Uncharacterized protein</fullName>
    </submittedName>
</protein>
<evidence type="ECO:0000313" key="1">
    <source>
        <dbReference type="EMBL" id="QPP21527.1"/>
    </source>
</evidence>
<reference evidence="1" key="1">
    <citation type="submission" date="2020-10" db="EMBL/GenBank/DDBJ databases">
        <authorList>
            <person name="Watts S.C."/>
            <person name="Judd L.M."/>
            <person name="Carzino R."/>
            <person name="Ranganathan S."/>
            <person name="Holt K.E."/>
        </authorList>
    </citation>
    <scope>NUCLEOTIDE SEQUENCE</scope>
    <source>
        <strain evidence="1">M1C124_1</strain>
        <plasmid evidence="1">pM1C124_1</plasmid>
    </source>
</reference>
<dbReference type="AlphaFoldDB" id="A0A7T1TW45"/>
<gene>
    <name evidence="1" type="ORF">pM1C124_1_00001</name>
</gene>
<name>A0A7T1TW45_HAEPA</name>
<organism evidence="1">
    <name type="scientific">Haemophilus parainfluenzae</name>
    <dbReference type="NCBI Taxonomy" id="729"/>
    <lineage>
        <taxon>Bacteria</taxon>
        <taxon>Pseudomonadati</taxon>
        <taxon>Pseudomonadota</taxon>
        <taxon>Gammaproteobacteria</taxon>
        <taxon>Pasteurellales</taxon>
        <taxon>Pasteurellaceae</taxon>
        <taxon>Haemophilus</taxon>
    </lineage>
</organism>
<proteinExistence type="predicted"/>
<keyword evidence="1" id="KW-0614">Plasmid</keyword>
<accession>A0A7T1TW45</accession>
<dbReference type="Gene3D" id="1.10.340.50">
    <property type="match status" value="1"/>
</dbReference>
<sequence length="428" mass="50560">MARLTSRPVLSGSYGKNEKGVMSPFFKVTHENANFNRFFYDCTHITVIGSCEHITVKGVKRKRPSYIHDLIIIDIDDFEGDWSVFKRLEMLGIQPNYIIKNPLKPQSLQVGYVLDTPVFKEKNQTYLTDNELENVYDSPVAMLDGIYWRLLEMLGGDKNFTRYNAKNPIMPSRLGDLYWAEIPEYNLAELYDNVKNAYETWEDEEIEKIKSESTLYSDFNIDFSDIRNHIQTETSRNLNYIHDENSRDCQMFDELREIAYDIADHYIETNAPEEFARYLTTRANTLNTQGLTESEIKKTVRSIVKFCFKRTTKTIYAAYNKRKQDKMSKVKDFIMQEYGIEYRFSKDDKAYIARRFEVTTQTVENYLSQLRKEHGKKDNRDQIIKEIEALRNITPPTKWKRIAELLNEPEEKIKKIYQRYCKTQGAKK</sequence>